<reference evidence="1 2" key="1">
    <citation type="submission" date="2024-10" db="EMBL/GenBank/DDBJ databases">
        <title>Updated reference genomes for cyclostephanoid diatoms.</title>
        <authorList>
            <person name="Roberts W.R."/>
            <person name="Alverson A.J."/>
        </authorList>
    </citation>
    <scope>NUCLEOTIDE SEQUENCE [LARGE SCALE GENOMIC DNA]</scope>
    <source>
        <strain evidence="1 2">AJA228-03</strain>
    </source>
</reference>
<proteinExistence type="predicted"/>
<name>A0ABD3SDB0_9STRA</name>
<keyword evidence="2" id="KW-1185">Reference proteome</keyword>
<evidence type="ECO:0000313" key="1">
    <source>
        <dbReference type="EMBL" id="KAL3822447.1"/>
    </source>
</evidence>
<dbReference type="AlphaFoldDB" id="A0ABD3SDB0"/>
<organism evidence="1 2">
    <name type="scientific">Cyclostephanos tholiformis</name>
    <dbReference type="NCBI Taxonomy" id="382380"/>
    <lineage>
        <taxon>Eukaryota</taxon>
        <taxon>Sar</taxon>
        <taxon>Stramenopiles</taxon>
        <taxon>Ochrophyta</taxon>
        <taxon>Bacillariophyta</taxon>
        <taxon>Coscinodiscophyceae</taxon>
        <taxon>Thalassiosirophycidae</taxon>
        <taxon>Stephanodiscales</taxon>
        <taxon>Stephanodiscaceae</taxon>
        <taxon>Cyclostephanos</taxon>
    </lineage>
</organism>
<comment type="caution">
    <text evidence="1">The sequence shown here is derived from an EMBL/GenBank/DDBJ whole genome shotgun (WGS) entry which is preliminary data.</text>
</comment>
<protein>
    <submittedName>
        <fullName evidence="1">Uncharacterized protein</fullName>
    </submittedName>
</protein>
<evidence type="ECO:0000313" key="2">
    <source>
        <dbReference type="Proteomes" id="UP001530377"/>
    </source>
</evidence>
<dbReference type="EMBL" id="JALLPB020000065">
    <property type="protein sequence ID" value="KAL3822447.1"/>
    <property type="molecule type" value="Genomic_DNA"/>
</dbReference>
<sequence>MLERERLEARRVYNSCLENEDSGGVNYDHSTVWRVIKDVRIDLGAVSGRYVARESPNFVDGPTRMRHDAPGVVSYFCNENKPLRKILLDRTGVL</sequence>
<accession>A0ABD3SDB0</accession>
<gene>
    <name evidence="1" type="ORF">ACHAXA_006875</name>
</gene>
<dbReference type="Proteomes" id="UP001530377">
    <property type="component" value="Unassembled WGS sequence"/>
</dbReference>